<organism evidence="1 2">
    <name type="scientific">Planktothrix serta PCC 8927</name>
    <dbReference type="NCBI Taxonomy" id="671068"/>
    <lineage>
        <taxon>Bacteria</taxon>
        <taxon>Bacillati</taxon>
        <taxon>Cyanobacteriota</taxon>
        <taxon>Cyanophyceae</taxon>
        <taxon>Oscillatoriophycideae</taxon>
        <taxon>Oscillatoriales</taxon>
        <taxon>Microcoleaceae</taxon>
        <taxon>Planktothrix</taxon>
    </lineage>
</organism>
<evidence type="ECO:0000313" key="1">
    <source>
        <dbReference type="EMBL" id="VXD20062.1"/>
    </source>
</evidence>
<accession>A0A7Z9E0R6</accession>
<protein>
    <recommendedName>
        <fullName evidence="3">HigA protein (Antitoxin to HigB)</fullName>
    </recommendedName>
</protein>
<name>A0A7Z9E0R6_9CYAN</name>
<comment type="caution">
    <text evidence="1">The sequence shown here is derived from an EMBL/GenBank/DDBJ whole genome shotgun (WGS) entry which is preliminary data.</text>
</comment>
<dbReference type="Proteomes" id="UP000184550">
    <property type="component" value="Unassembled WGS sequence"/>
</dbReference>
<evidence type="ECO:0000313" key="2">
    <source>
        <dbReference type="Proteomes" id="UP000184550"/>
    </source>
</evidence>
<sequence length="74" mass="8563">MITLEEAILTVNQLPLEQREMLLEIIKNQMIETRREEIAQDAKEAITSFHRGELKPQSVENIISELQATLTENE</sequence>
<reference evidence="1" key="1">
    <citation type="submission" date="2019-10" db="EMBL/GenBank/DDBJ databases">
        <authorList>
            <consortium name="Genoscope - CEA"/>
            <person name="William W."/>
        </authorList>
    </citation>
    <scope>NUCLEOTIDE SEQUENCE [LARGE SCALE GENOMIC DNA]</scope>
    <source>
        <strain evidence="1">BBR_PRJEB10992</strain>
    </source>
</reference>
<dbReference type="OrthoDB" id="583178at2"/>
<gene>
    <name evidence="1" type="ORF">PL8927_680004</name>
</gene>
<evidence type="ECO:0008006" key="3">
    <source>
        <dbReference type="Google" id="ProtNLM"/>
    </source>
</evidence>
<dbReference type="RefSeq" id="WP_083622812.1">
    <property type="nucleotide sequence ID" value="NZ_LR734874.1"/>
</dbReference>
<dbReference type="EMBL" id="CZCU02000144">
    <property type="protein sequence ID" value="VXD20062.1"/>
    <property type="molecule type" value="Genomic_DNA"/>
</dbReference>
<keyword evidence="2" id="KW-1185">Reference proteome</keyword>
<dbReference type="AlphaFoldDB" id="A0A7Z9E0R6"/>
<proteinExistence type="predicted"/>